<organism evidence="4 5">
    <name type="scientific">Simkania negevensis (strain ATCC VR-1471 / DSM 27360 / Z)</name>
    <dbReference type="NCBI Taxonomy" id="331113"/>
    <lineage>
        <taxon>Bacteria</taxon>
        <taxon>Pseudomonadati</taxon>
        <taxon>Chlamydiota</taxon>
        <taxon>Chlamydiia</taxon>
        <taxon>Parachlamydiales</taxon>
        <taxon>Simkaniaceae</taxon>
        <taxon>Simkania</taxon>
    </lineage>
</organism>
<dbReference type="eggNOG" id="COG3621">
    <property type="taxonomic scope" value="Bacteria"/>
</dbReference>
<keyword evidence="2" id="KW-0442">Lipid degradation</keyword>
<dbReference type="GO" id="GO:0016787">
    <property type="term" value="F:hydrolase activity"/>
    <property type="evidence" value="ECO:0007669"/>
    <property type="project" value="UniProtKB-UniRule"/>
</dbReference>
<reference evidence="4 5" key="2">
    <citation type="journal article" date="2011" name="Mol. Biol. Evol.">
        <title>Unity in variety--the pan-genome of the Chlamydiae.</title>
        <authorList>
            <person name="Collingro A."/>
            <person name="Tischler P."/>
            <person name="Weinmaier T."/>
            <person name="Penz T."/>
            <person name="Heinz E."/>
            <person name="Brunham R.C."/>
            <person name="Read T.D."/>
            <person name="Bavoil P.M."/>
            <person name="Sachse K."/>
            <person name="Kahane S."/>
            <person name="Friedman M.G."/>
            <person name="Rattei T."/>
            <person name="Myers G.S."/>
            <person name="Horn M."/>
        </authorList>
    </citation>
    <scope>NUCLEOTIDE SEQUENCE [LARGE SCALE GENOMIC DNA]</scope>
    <source>
        <strain evidence="5">ATCC VR-1471 / Z</strain>
    </source>
</reference>
<dbReference type="GO" id="GO:0016042">
    <property type="term" value="P:lipid catabolic process"/>
    <property type="evidence" value="ECO:0007669"/>
    <property type="project" value="UniProtKB-UniRule"/>
</dbReference>
<keyword evidence="2" id="KW-0378">Hydrolase</keyword>
<keyword evidence="1 2" id="KW-0443">Lipid metabolism</keyword>
<feature type="short sequence motif" description="GXGXXG" evidence="2">
    <location>
        <begin position="10"/>
        <end position="15"/>
    </location>
</feature>
<dbReference type="HOGENOM" id="CLU_000288_144_9_0"/>
<gene>
    <name evidence="4" type="ordered locus">SNE_A22430</name>
</gene>
<dbReference type="RefSeq" id="WP_013944586.1">
    <property type="nucleotide sequence ID" value="NC_015713.1"/>
</dbReference>
<reference key="1">
    <citation type="journal article" date="2011" name="Mol. Biol. Evol.">
        <title>Unity in variety -- the pan-genome of the Chlamydiae.</title>
        <authorList>
            <person name="Collingro A."/>
            <person name="Tischler P."/>
            <person name="Weinmaier T."/>
            <person name="Penz T."/>
            <person name="Heinz E."/>
            <person name="Brunham R.C."/>
            <person name="Read T.D."/>
            <person name="Bavoil P.M."/>
            <person name="Sachse K."/>
            <person name="Kahane S."/>
            <person name="Friedman M.G."/>
            <person name="Rattei T."/>
            <person name="Myers G.S.A."/>
            <person name="Horn M."/>
        </authorList>
    </citation>
    <scope>NUCLEOTIDE SEQUENCE</scope>
    <source>
        <strain>Z</strain>
    </source>
</reference>
<dbReference type="InterPro" id="IPR002641">
    <property type="entry name" value="PNPLA_dom"/>
</dbReference>
<feature type="short sequence motif" description="DGA/G" evidence="2">
    <location>
        <begin position="172"/>
        <end position="174"/>
    </location>
</feature>
<evidence type="ECO:0000313" key="4">
    <source>
        <dbReference type="EMBL" id="CCB90120.1"/>
    </source>
</evidence>
<dbReference type="PROSITE" id="PS51635">
    <property type="entry name" value="PNPLA"/>
    <property type="match status" value="1"/>
</dbReference>
<dbReference type="InterPro" id="IPR047156">
    <property type="entry name" value="Teg/CotR/CapV-like"/>
</dbReference>
<dbReference type="EMBL" id="FR872582">
    <property type="protein sequence ID" value="CCB90120.1"/>
    <property type="molecule type" value="Genomic_DNA"/>
</dbReference>
<dbReference type="PANTHER" id="PTHR24138:SF10">
    <property type="entry name" value="PHOSPHOLIPASE A2"/>
    <property type="match status" value="1"/>
</dbReference>
<dbReference type="PANTHER" id="PTHR24138">
    <property type="entry name" value="INTRACELLLAR PHOSPHOLIPASE A FAMILY"/>
    <property type="match status" value="1"/>
</dbReference>
<proteinExistence type="predicted"/>
<dbReference type="Gene3D" id="3.40.1090.10">
    <property type="entry name" value="Cytosolic phospholipase A2 catalytic domain"/>
    <property type="match status" value="1"/>
</dbReference>
<keyword evidence="5" id="KW-1185">Reference proteome</keyword>
<evidence type="ECO:0000256" key="1">
    <source>
        <dbReference type="ARBA" id="ARBA00023098"/>
    </source>
</evidence>
<feature type="domain" description="PNPLA" evidence="3">
    <location>
        <begin position="6"/>
        <end position="185"/>
    </location>
</feature>
<dbReference type="OrthoDB" id="9807112at2"/>
<dbReference type="Pfam" id="PF01734">
    <property type="entry name" value="Patatin"/>
    <property type="match status" value="1"/>
</dbReference>
<evidence type="ECO:0000313" key="5">
    <source>
        <dbReference type="Proteomes" id="UP000000496"/>
    </source>
</evidence>
<dbReference type="AlphaFoldDB" id="F8L477"/>
<evidence type="ECO:0000256" key="2">
    <source>
        <dbReference type="PROSITE-ProRule" id="PRU01161"/>
    </source>
</evidence>
<feature type="active site" description="Nucleophile" evidence="2">
    <location>
        <position position="44"/>
    </location>
</feature>
<sequence>MGKKILSFDGGGIRGVIPAYFLQKLEEVTGIRLAEKTDLLAGTSTGSIIAGALAVGMKSEEIVNFYLQKSQGIFSENHDIIDKFLGLKARFSSQNLYDALQSAFQSQSADPTIALSQLRQQIVIPAVNLDNVKLHRWEAVVMTNQTDVSLIDAMMRSSAAPTYFPSYQGYVDGGMAANDPSILAYASLEAREDVALLSFGTGYTESNIPKGEHWGALSWIIDLDPKSPATKTPLFTMLFDVQDELPGQTCQMLLGENYRRINLKLTESVGLDDAKKIPELIQDVEDYIAHNLKEWENTCEWVTSQFGER</sequence>
<evidence type="ECO:0000259" key="3">
    <source>
        <dbReference type="PROSITE" id="PS51635"/>
    </source>
</evidence>
<dbReference type="InterPro" id="IPR016035">
    <property type="entry name" value="Acyl_Trfase/lysoPLipase"/>
</dbReference>
<dbReference type="STRING" id="331113.SNE_A22430"/>
<name>F8L477_SIMNZ</name>
<dbReference type="KEGG" id="sng:SNE_A22430"/>
<protein>
    <submittedName>
        <fullName evidence="4">Patatin family protein</fullName>
    </submittedName>
</protein>
<feature type="short sequence motif" description="GXSXG" evidence="2">
    <location>
        <begin position="42"/>
        <end position="46"/>
    </location>
</feature>
<dbReference type="SUPFAM" id="SSF52151">
    <property type="entry name" value="FabD/lysophospholipase-like"/>
    <property type="match status" value="1"/>
</dbReference>
<feature type="active site" description="Proton acceptor" evidence="2">
    <location>
        <position position="172"/>
    </location>
</feature>
<dbReference type="Proteomes" id="UP000000496">
    <property type="component" value="Chromosome gsn.131"/>
</dbReference>
<accession>F8L477</accession>